<dbReference type="Proteomes" id="UP000187526">
    <property type="component" value="Unassembled WGS sequence"/>
</dbReference>
<dbReference type="EMBL" id="MTHD01000006">
    <property type="protein sequence ID" value="OMG52090.1"/>
    <property type="molecule type" value="Genomic_DNA"/>
</dbReference>
<protein>
    <submittedName>
        <fullName evidence="1">Zinc/iron-chelating domain-containing protein</fullName>
    </submittedName>
</protein>
<dbReference type="AlphaFoldDB" id="A0A1R1I0H1"/>
<organism evidence="1 2">
    <name type="scientific">Azonexus hydrophilus</name>
    <dbReference type="NCBI Taxonomy" id="418702"/>
    <lineage>
        <taxon>Bacteria</taxon>
        <taxon>Pseudomonadati</taxon>
        <taxon>Pseudomonadota</taxon>
        <taxon>Betaproteobacteria</taxon>
        <taxon>Rhodocyclales</taxon>
        <taxon>Azonexaceae</taxon>
        <taxon>Azonexus</taxon>
    </lineage>
</organism>
<proteinExistence type="predicted"/>
<accession>A0A1R1I0H1</accession>
<comment type="caution">
    <text evidence="1">The sequence shown here is derived from an EMBL/GenBank/DDBJ whole genome shotgun (WGS) entry which is preliminary data.</text>
</comment>
<reference evidence="1 2" key="1">
    <citation type="submission" date="2016-10" db="EMBL/GenBank/DDBJ databases">
        <title>Alkaliphiles isolated from bioreactors.</title>
        <authorList>
            <person name="Salah Z."/>
            <person name="Rout S.P."/>
            <person name="Humphreys P.N."/>
        </authorList>
    </citation>
    <scope>NUCLEOTIDE SEQUENCE [LARGE SCALE GENOMIC DNA]</scope>
    <source>
        <strain evidence="1 2">ZS02</strain>
    </source>
</reference>
<dbReference type="STRING" id="418702.BJN45_15675"/>
<dbReference type="InterPro" id="IPR005358">
    <property type="entry name" value="Puta_zinc/iron-chelating_dom"/>
</dbReference>
<evidence type="ECO:0000313" key="1">
    <source>
        <dbReference type="EMBL" id="OMG52090.1"/>
    </source>
</evidence>
<name>A0A1R1I0H1_9RHOO</name>
<keyword evidence="2" id="KW-1185">Reference proteome</keyword>
<evidence type="ECO:0000313" key="2">
    <source>
        <dbReference type="Proteomes" id="UP000187526"/>
    </source>
</evidence>
<sequence>MVKHIQIRRLQDDQRVFIDMPDSPDNPCLSCGACCTHFRVSFYCGELSDGSGGTVPVELTSKVNALMACMKGTENGGKPCIALRGTPGQSGIGCAIYPNRPSPCREFAAWLDDGTPNPECQRVRAAIGLAPLEARPRD</sequence>
<gene>
    <name evidence="1" type="ORF">BJN45_15675</name>
</gene>
<dbReference type="RefSeq" id="WP_076096951.1">
    <property type="nucleotide sequence ID" value="NZ_MTHD01000006.1"/>
</dbReference>
<dbReference type="Pfam" id="PF03692">
    <property type="entry name" value="CxxCxxCC"/>
    <property type="match status" value="1"/>
</dbReference>